<keyword evidence="1" id="KW-0472">Membrane</keyword>
<evidence type="ECO:0000313" key="3">
    <source>
        <dbReference type="Proteomes" id="UP000006729"/>
    </source>
</evidence>
<dbReference type="InParanoid" id="A0A3N7FQ75"/>
<keyword evidence="1" id="KW-1133">Transmembrane helix</keyword>
<dbReference type="EMBL" id="CM009299">
    <property type="protein sequence ID" value="RQO96395.1"/>
    <property type="molecule type" value="Genomic_DNA"/>
</dbReference>
<proteinExistence type="predicted"/>
<sequence length="31" mass="3537">MLKSFCFPRFNHMVYVLCMPSNAGFILLGIS</sequence>
<feature type="transmembrane region" description="Helical" evidence="1">
    <location>
        <begin position="12"/>
        <end position="30"/>
    </location>
</feature>
<accession>A0A3N7FQ75</accession>
<organism evidence="2 3">
    <name type="scientific">Populus trichocarpa</name>
    <name type="common">Western balsam poplar</name>
    <name type="synonym">Populus balsamifera subsp. trichocarpa</name>
    <dbReference type="NCBI Taxonomy" id="3694"/>
    <lineage>
        <taxon>Eukaryota</taxon>
        <taxon>Viridiplantae</taxon>
        <taxon>Streptophyta</taxon>
        <taxon>Embryophyta</taxon>
        <taxon>Tracheophyta</taxon>
        <taxon>Spermatophyta</taxon>
        <taxon>Magnoliopsida</taxon>
        <taxon>eudicotyledons</taxon>
        <taxon>Gunneridae</taxon>
        <taxon>Pentapetalae</taxon>
        <taxon>rosids</taxon>
        <taxon>fabids</taxon>
        <taxon>Malpighiales</taxon>
        <taxon>Salicaceae</taxon>
        <taxon>Saliceae</taxon>
        <taxon>Populus</taxon>
    </lineage>
</organism>
<name>A0A3N7FQ75_POPTR</name>
<evidence type="ECO:0000256" key="1">
    <source>
        <dbReference type="SAM" id="Phobius"/>
    </source>
</evidence>
<keyword evidence="3" id="KW-1185">Reference proteome</keyword>
<reference evidence="2 3" key="1">
    <citation type="journal article" date="2006" name="Science">
        <title>The genome of black cottonwood, Populus trichocarpa (Torr. &amp; Gray).</title>
        <authorList>
            <person name="Tuskan G.A."/>
            <person name="Difazio S."/>
            <person name="Jansson S."/>
            <person name="Bohlmann J."/>
            <person name="Grigoriev I."/>
            <person name="Hellsten U."/>
            <person name="Putnam N."/>
            <person name="Ralph S."/>
            <person name="Rombauts S."/>
            <person name="Salamov A."/>
            <person name="Schein J."/>
            <person name="Sterck L."/>
            <person name="Aerts A."/>
            <person name="Bhalerao R.R."/>
            <person name="Bhalerao R.P."/>
            <person name="Blaudez D."/>
            <person name="Boerjan W."/>
            <person name="Brun A."/>
            <person name="Brunner A."/>
            <person name="Busov V."/>
            <person name="Campbell M."/>
            <person name="Carlson J."/>
            <person name="Chalot M."/>
            <person name="Chapman J."/>
            <person name="Chen G.L."/>
            <person name="Cooper D."/>
            <person name="Coutinho P.M."/>
            <person name="Couturier J."/>
            <person name="Covert S."/>
            <person name="Cronk Q."/>
            <person name="Cunningham R."/>
            <person name="Davis J."/>
            <person name="Degroeve S."/>
            <person name="Dejardin A."/>
            <person name="Depamphilis C."/>
            <person name="Detter J."/>
            <person name="Dirks B."/>
            <person name="Dubchak I."/>
            <person name="Duplessis S."/>
            <person name="Ehlting J."/>
            <person name="Ellis B."/>
            <person name="Gendler K."/>
            <person name="Goodstein D."/>
            <person name="Gribskov M."/>
            <person name="Grimwood J."/>
            <person name="Groover A."/>
            <person name="Gunter L."/>
            <person name="Hamberger B."/>
            <person name="Heinze B."/>
            <person name="Helariutta Y."/>
            <person name="Henrissat B."/>
            <person name="Holligan D."/>
            <person name="Holt R."/>
            <person name="Huang W."/>
            <person name="Islam-Faridi N."/>
            <person name="Jones S."/>
            <person name="Jones-Rhoades M."/>
            <person name="Jorgensen R."/>
            <person name="Joshi C."/>
            <person name="Kangasjarvi J."/>
            <person name="Karlsson J."/>
            <person name="Kelleher C."/>
            <person name="Kirkpatrick R."/>
            <person name="Kirst M."/>
            <person name="Kohler A."/>
            <person name="Kalluri U."/>
            <person name="Larimer F."/>
            <person name="Leebens-Mack J."/>
            <person name="Leple J.C."/>
            <person name="Locascio P."/>
            <person name="Lou Y."/>
            <person name="Lucas S."/>
            <person name="Martin F."/>
            <person name="Montanini B."/>
            <person name="Napoli C."/>
            <person name="Nelson D.R."/>
            <person name="Nelson C."/>
            <person name="Nieminen K."/>
            <person name="Nilsson O."/>
            <person name="Pereda V."/>
            <person name="Peter G."/>
            <person name="Philippe R."/>
            <person name="Pilate G."/>
            <person name="Poliakov A."/>
            <person name="Razumovskaya J."/>
            <person name="Richardson P."/>
            <person name="Rinaldi C."/>
            <person name="Ritland K."/>
            <person name="Rouze P."/>
            <person name="Ryaboy D."/>
            <person name="Schmutz J."/>
            <person name="Schrader J."/>
            <person name="Segerman B."/>
            <person name="Shin H."/>
            <person name="Siddiqui A."/>
            <person name="Sterky F."/>
            <person name="Terry A."/>
            <person name="Tsai C.J."/>
            <person name="Uberbacher E."/>
            <person name="Unneberg P."/>
            <person name="Vahala J."/>
            <person name="Wall K."/>
            <person name="Wessler S."/>
            <person name="Yang G."/>
            <person name="Yin T."/>
            <person name="Douglas C."/>
            <person name="Marra M."/>
            <person name="Sandberg G."/>
            <person name="Van de Peer Y."/>
            <person name="Rokhsar D."/>
        </authorList>
    </citation>
    <scope>NUCLEOTIDE SEQUENCE [LARGE SCALE GENOMIC DNA]</scope>
    <source>
        <strain evidence="3">cv. Nisqually</strain>
    </source>
</reference>
<gene>
    <name evidence="2" type="ORF">POPTR_010G076650</name>
</gene>
<protein>
    <submittedName>
        <fullName evidence="2">Uncharacterized protein</fullName>
    </submittedName>
</protein>
<keyword evidence="1" id="KW-0812">Transmembrane</keyword>
<dbReference type="AlphaFoldDB" id="A0A3N7FQ75"/>
<evidence type="ECO:0000313" key="2">
    <source>
        <dbReference type="EMBL" id="RQO96395.1"/>
    </source>
</evidence>
<dbReference type="Proteomes" id="UP000006729">
    <property type="component" value="Chromosome 10"/>
</dbReference>